<dbReference type="InterPro" id="IPR003719">
    <property type="entry name" value="Phenazine_PhzF-like"/>
</dbReference>
<dbReference type="Pfam" id="PF02567">
    <property type="entry name" value="PhzC-PhzF"/>
    <property type="match status" value="2"/>
</dbReference>
<dbReference type="RefSeq" id="XP_040724925.1">
    <property type="nucleotide sequence ID" value="XM_040869495.1"/>
</dbReference>
<accession>A0A1Y2FCA3</accession>
<dbReference type="PANTHER" id="PTHR13774">
    <property type="entry name" value="PHENAZINE BIOSYNTHESIS PROTEIN"/>
    <property type="match status" value="1"/>
</dbReference>
<dbReference type="EMBL" id="MCFI01000011">
    <property type="protein sequence ID" value="ORY81549.1"/>
    <property type="molecule type" value="Genomic_DNA"/>
</dbReference>
<evidence type="ECO:0000313" key="3">
    <source>
        <dbReference type="Proteomes" id="UP000193685"/>
    </source>
</evidence>
<dbReference type="GeneID" id="63786094"/>
<dbReference type="PANTHER" id="PTHR13774:SF32">
    <property type="entry name" value="ANTISENSE-ENHANCING SEQUENCE 1"/>
    <property type="match status" value="1"/>
</dbReference>
<dbReference type="STRING" id="56484.A0A1Y2FCA3"/>
<dbReference type="Proteomes" id="UP000193685">
    <property type="component" value="Unassembled WGS sequence"/>
</dbReference>
<dbReference type="OrthoDB" id="75169at2759"/>
<dbReference type="AlphaFoldDB" id="A0A1Y2FCA3"/>
<dbReference type="Gene3D" id="3.10.310.10">
    <property type="entry name" value="Diaminopimelate Epimerase, Chain A, domain 1"/>
    <property type="match status" value="2"/>
</dbReference>
<gene>
    <name evidence="2" type="ORF">BCR37DRAFT_380446</name>
</gene>
<dbReference type="PIRSF" id="PIRSF016184">
    <property type="entry name" value="PhzC_PhzF"/>
    <property type="match status" value="1"/>
</dbReference>
<name>A0A1Y2FCA3_PROLT</name>
<dbReference type="GO" id="GO:0016853">
    <property type="term" value="F:isomerase activity"/>
    <property type="evidence" value="ECO:0007669"/>
    <property type="project" value="TreeGrafter"/>
</dbReference>
<keyword evidence="3" id="KW-1185">Reference proteome</keyword>
<proteinExistence type="predicted"/>
<protein>
    <recommendedName>
        <fullName evidence="4">Diaminopimelate epimerase-like protein</fullName>
    </recommendedName>
</protein>
<dbReference type="NCBIfam" id="TIGR00654">
    <property type="entry name" value="PhzF_family"/>
    <property type="match status" value="1"/>
</dbReference>
<reference evidence="2 3" key="1">
    <citation type="submission" date="2016-07" db="EMBL/GenBank/DDBJ databases">
        <title>Pervasive Adenine N6-methylation of Active Genes in Fungi.</title>
        <authorList>
            <consortium name="DOE Joint Genome Institute"/>
            <person name="Mondo S.J."/>
            <person name="Dannebaum R.O."/>
            <person name="Kuo R.C."/>
            <person name="Labutti K."/>
            <person name="Haridas S."/>
            <person name="Kuo A."/>
            <person name="Salamov A."/>
            <person name="Ahrendt S.R."/>
            <person name="Lipzen A."/>
            <person name="Sullivan W."/>
            <person name="Andreopoulos W.B."/>
            <person name="Clum A."/>
            <person name="Lindquist E."/>
            <person name="Daum C."/>
            <person name="Ramamoorthy G.K."/>
            <person name="Gryganskyi A."/>
            <person name="Culley D."/>
            <person name="Magnuson J.K."/>
            <person name="James T.Y."/>
            <person name="O'Malley M.A."/>
            <person name="Stajich J.E."/>
            <person name="Spatafora J.W."/>
            <person name="Visel A."/>
            <person name="Grigoriev I.V."/>
        </authorList>
    </citation>
    <scope>NUCLEOTIDE SEQUENCE [LARGE SCALE GENOMIC DNA]</scope>
    <source>
        <strain evidence="2 3">12-1054</strain>
    </source>
</reference>
<dbReference type="OMA" id="LCKYYYV"/>
<evidence type="ECO:0000256" key="1">
    <source>
        <dbReference type="PIRSR" id="PIRSR016184-1"/>
    </source>
</evidence>
<evidence type="ECO:0008006" key="4">
    <source>
        <dbReference type="Google" id="ProtNLM"/>
    </source>
</evidence>
<organism evidence="2 3">
    <name type="scientific">Protomyces lactucae-debilis</name>
    <dbReference type="NCBI Taxonomy" id="2754530"/>
    <lineage>
        <taxon>Eukaryota</taxon>
        <taxon>Fungi</taxon>
        <taxon>Dikarya</taxon>
        <taxon>Ascomycota</taxon>
        <taxon>Taphrinomycotina</taxon>
        <taxon>Taphrinomycetes</taxon>
        <taxon>Taphrinales</taxon>
        <taxon>Protomycetaceae</taxon>
        <taxon>Protomyces</taxon>
    </lineage>
</organism>
<dbReference type="SUPFAM" id="SSF54506">
    <property type="entry name" value="Diaminopimelate epimerase-like"/>
    <property type="match status" value="1"/>
</dbReference>
<sequence>MHTLDFCTLDVFTTKRYEGNPLALIKLLPAQSEQLTQADKQKIAKEFNLSESIFVHLPHPVDSGDGPQDCTPGLQTGDYKVDIFLTNMEIPFAGHPTIGAATWLAKNGYNPKRIITKAGPIPIEMDNDMANAGIPQAFHRHRWLESLQASTLLSENARPYALCSIVKGMTFLLVELNTSDALDRVPLIQADIHEMLPKVSDLDEGWRTGMIGVYYFFKTQHREDDEQGAHQCISVRTRMLEGLTLEDPATGSAACTLACALFMLEDKRAPKMTMEVTQGVEMGRRSEINVQVEADALGSLADVMVTLRGTAVPVMNGQLII</sequence>
<evidence type="ECO:0000313" key="2">
    <source>
        <dbReference type="EMBL" id="ORY81549.1"/>
    </source>
</evidence>
<comment type="caution">
    <text evidence="2">The sequence shown here is derived from an EMBL/GenBank/DDBJ whole genome shotgun (WGS) entry which is preliminary data.</text>
</comment>
<feature type="active site" evidence="1">
    <location>
        <position position="51"/>
    </location>
</feature>
<dbReference type="GO" id="GO:0005737">
    <property type="term" value="C:cytoplasm"/>
    <property type="evidence" value="ECO:0007669"/>
    <property type="project" value="TreeGrafter"/>
</dbReference>